<dbReference type="OrthoDB" id="204058at2759"/>
<protein>
    <submittedName>
        <fullName evidence="5">3539_t:CDS:1</fullName>
    </submittedName>
</protein>
<evidence type="ECO:0000259" key="4">
    <source>
        <dbReference type="Pfam" id="PF00294"/>
    </source>
</evidence>
<dbReference type="SUPFAM" id="SSF53613">
    <property type="entry name" value="Ribokinase-like"/>
    <property type="match status" value="1"/>
</dbReference>
<dbReference type="Proteomes" id="UP000789508">
    <property type="component" value="Unassembled WGS sequence"/>
</dbReference>
<dbReference type="PROSITE" id="PS00584">
    <property type="entry name" value="PFKB_KINASES_2"/>
    <property type="match status" value="1"/>
</dbReference>
<dbReference type="EMBL" id="CAJVPS010005475">
    <property type="protein sequence ID" value="CAG8615351.1"/>
    <property type="molecule type" value="Genomic_DNA"/>
</dbReference>
<keyword evidence="1" id="KW-0808">Transferase</keyword>
<dbReference type="InterPro" id="IPR029056">
    <property type="entry name" value="Ribokinase-like"/>
</dbReference>
<name>A0A9N9GJL7_9GLOM</name>
<dbReference type="AlphaFoldDB" id="A0A9N9GJL7"/>
<comment type="caution">
    <text evidence="5">The sequence shown here is derived from an EMBL/GenBank/DDBJ whole genome shotgun (WGS) entry which is preliminary data.</text>
</comment>
<evidence type="ECO:0000313" key="6">
    <source>
        <dbReference type="Proteomes" id="UP000789508"/>
    </source>
</evidence>
<organism evidence="5 6">
    <name type="scientific">Ambispora leptoticha</name>
    <dbReference type="NCBI Taxonomy" id="144679"/>
    <lineage>
        <taxon>Eukaryota</taxon>
        <taxon>Fungi</taxon>
        <taxon>Fungi incertae sedis</taxon>
        <taxon>Mucoromycota</taxon>
        <taxon>Glomeromycotina</taxon>
        <taxon>Glomeromycetes</taxon>
        <taxon>Archaeosporales</taxon>
        <taxon>Ambisporaceae</taxon>
        <taxon>Ambispora</taxon>
    </lineage>
</organism>
<evidence type="ECO:0000313" key="5">
    <source>
        <dbReference type="EMBL" id="CAG8615351.1"/>
    </source>
</evidence>
<dbReference type="InterPro" id="IPR002173">
    <property type="entry name" value="Carboh/pur_kinase_PfkB_CS"/>
</dbReference>
<keyword evidence="6" id="KW-1185">Reference proteome</keyword>
<accession>A0A9N9GJL7</accession>
<dbReference type="InterPro" id="IPR052562">
    <property type="entry name" value="Ketohexokinase-related"/>
</dbReference>
<dbReference type="GO" id="GO:0016301">
    <property type="term" value="F:kinase activity"/>
    <property type="evidence" value="ECO:0007669"/>
    <property type="project" value="UniProtKB-KW"/>
</dbReference>
<proteinExistence type="predicted"/>
<dbReference type="InterPro" id="IPR011611">
    <property type="entry name" value="PfkB_dom"/>
</dbReference>
<dbReference type="PANTHER" id="PTHR42774">
    <property type="entry name" value="PHOSPHOTRANSFERASE SYSTEM TRANSPORT PROTEIN"/>
    <property type="match status" value="1"/>
</dbReference>
<sequence length="583" mass="66922">MSQKTSNMPSQSPQQQPLPLRILAVGSAYEDTILYVDKFPPEDGKQRAQRVEKRRGGNSGNTLTVLSQFPSSQPYFMASMASKEASTFLVQDFEAHNIKTSTCLFRANASHAPVAYIIHAENTSSRTIINYNSIDELTFEEFKGKFEEACAELVTDDLNQAVPFSWIHFEGRNTEEVAKMMDYIDTKEWRDRCIMSVELEKPHRKGLEDLMHRADVVFFSKVFAEGKGYDHAGDFLQVMGPYCKKTAYLFCTWGNSGASCFHNPTQKLFIAPALPIPSVVDSVGAGDTFIAGVIYGLTQGMPPERCLKFACELAGRKCAQQPLQLQHRRRTANLKHKCTEFEPEELIDIKERERLHHELRRREEQQVEEEKQQRYKFIMQQHQRQQQLEGRTQSKGKKRLFSMWRPLKREREMFDKIDIKPSWKRLAKKSSIFVLFDKVMRCKDKDSQPYSDYENDEHEEFIDHECYQENSNGIEIDCNNYDDAEDDKKCVNGGESENGVGLDFLDFTQCQNDNSVYDGGGSPTDYHSFYQYHINHGLFKNIIINTSSVNDGIPDLIFSTKTSRADKRKGFLLPSSFSNSGIN</sequence>
<feature type="domain" description="Carbohydrate kinase PfkB" evidence="4">
    <location>
        <begin position="22"/>
        <end position="315"/>
    </location>
</feature>
<dbReference type="Pfam" id="PF00294">
    <property type="entry name" value="PfkB"/>
    <property type="match status" value="1"/>
</dbReference>
<feature type="compositionally biased region" description="Basic and acidic residues" evidence="3">
    <location>
        <begin position="40"/>
        <end position="55"/>
    </location>
</feature>
<evidence type="ECO:0000256" key="2">
    <source>
        <dbReference type="ARBA" id="ARBA00022777"/>
    </source>
</evidence>
<keyword evidence="2" id="KW-0418">Kinase</keyword>
<dbReference type="Gene3D" id="3.40.1190.20">
    <property type="match status" value="1"/>
</dbReference>
<gene>
    <name evidence="5" type="ORF">ALEPTO_LOCUS8733</name>
</gene>
<feature type="region of interest" description="Disordered" evidence="3">
    <location>
        <begin position="40"/>
        <end position="64"/>
    </location>
</feature>
<evidence type="ECO:0000256" key="1">
    <source>
        <dbReference type="ARBA" id="ARBA00022679"/>
    </source>
</evidence>
<evidence type="ECO:0000256" key="3">
    <source>
        <dbReference type="SAM" id="MobiDB-lite"/>
    </source>
</evidence>
<reference evidence="5" key="1">
    <citation type="submission" date="2021-06" db="EMBL/GenBank/DDBJ databases">
        <authorList>
            <person name="Kallberg Y."/>
            <person name="Tangrot J."/>
            <person name="Rosling A."/>
        </authorList>
    </citation>
    <scope>NUCLEOTIDE SEQUENCE</scope>
    <source>
        <strain evidence="5">FL130A</strain>
    </source>
</reference>
<dbReference type="PANTHER" id="PTHR42774:SF3">
    <property type="entry name" value="KETOHEXOKINASE"/>
    <property type="match status" value="1"/>
</dbReference>